<accession>A0ABZ2G5C8</accession>
<dbReference type="Proteomes" id="UP001382935">
    <property type="component" value="Chromosome"/>
</dbReference>
<evidence type="ECO:0000313" key="3">
    <source>
        <dbReference type="Proteomes" id="UP001382935"/>
    </source>
</evidence>
<dbReference type="InterPro" id="IPR003812">
    <property type="entry name" value="Fido"/>
</dbReference>
<dbReference type="Gene3D" id="1.20.120.1870">
    <property type="entry name" value="Fic/DOC protein, Fido domain"/>
    <property type="match status" value="1"/>
</dbReference>
<dbReference type="EMBL" id="CP145607">
    <property type="protein sequence ID" value="WWM71132.1"/>
    <property type="molecule type" value="Genomic_DNA"/>
</dbReference>
<feature type="domain" description="Fido" evidence="1">
    <location>
        <begin position="32"/>
        <end position="175"/>
    </location>
</feature>
<proteinExistence type="predicted"/>
<keyword evidence="3" id="KW-1185">Reference proteome</keyword>
<reference evidence="2 3" key="1">
    <citation type="submission" date="2024-02" db="EMBL/GenBank/DDBJ databases">
        <title>Full genome sequence of Sphingomonas kaistensis.</title>
        <authorList>
            <person name="Poletto B.L."/>
            <person name="Silva G."/>
            <person name="Galante D."/>
            <person name="Campos K.R."/>
            <person name="Santos M.B.N."/>
            <person name="Sacchi C.T."/>
        </authorList>
    </citation>
    <scope>NUCLEOTIDE SEQUENCE [LARGE SCALE GENOMIC DNA]</scope>
    <source>
        <strain evidence="2 3">MA4R</strain>
    </source>
</reference>
<dbReference type="NCBIfam" id="TIGR01550">
    <property type="entry name" value="DOC_P1"/>
    <property type="match status" value="1"/>
</dbReference>
<dbReference type="Pfam" id="PF02661">
    <property type="entry name" value="Fic"/>
    <property type="match status" value="1"/>
</dbReference>
<gene>
    <name evidence="2" type="ORF">V6R86_10730</name>
</gene>
<dbReference type="PROSITE" id="PS51459">
    <property type="entry name" value="FIDO"/>
    <property type="match status" value="1"/>
</dbReference>
<evidence type="ECO:0000313" key="2">
    <source>
        <dbReference type="EMBL" id="WWM71132.1"/>
    </source>
</evidence>
<dbReference type="RefSeq" id="WP_338504439.1">
    <property type="nucleotide sequence ID" value="NZ_CP145607.1"/>
</dbReference>
<sequence>MISYKNAAVADEAARWREKADTYQVSGSQQSLSLQDVLDVHFVIVDMFYGQSGGLGGVGPKDLGLLSSAVARQDSSFGGSARWDSLEEKVATLLYGIVLNHPFHDANKRTAFLAALYQLQSSGRYIKVSAELFENFLVSVAERSFRKMEKYQRTFKDTEDADVMYIAHVIRGITRHVDRRDYNITFRELDRVLKRFDYCLNNPQGNYIDVCRLDGNDAGHKVCQIGFPSWSKQVTRQGIKTIRQATNLDVLNGVDSQVFFKDVEPVSQLLARYHEPLVRLADR</sequence>
<dbReference type="InterPro" id="IPR053737">
    <property type="entry name" value="Type_II_TA_Toxin"/>
</dbReference>
<protein>
    <submittedName>
        <fullName evidence="2">Type II toxin-antitoxin system death-on-curing family toxin</fullName>
    </submittedName>
</protein>
<dbReference type="InterPro" id="IPR006440">
    <property type="entry name" value="Doc"/>
</dbReference>
<evidence type="ECO:0000259" key="1">
    <source>
        <dbReference type="PROSITE" id="PS51459"/>
    </source>
</evidence>
<dbReference type="SUPFAM" id="SSF140931">
    <property type="entry name" value="Fic-like"/>
    <property type="match status" value="1"/>
</dbReference>
<dbReference type="InterPro" id="IPR036597">
    <property type="entry name" value="Fido-like_dom_sf"/>
</dbReference>
<name>A0ABZ2G5C8_9SPHN</name>
<organism evidence="2 3">
    <name type="scientific">Sphingomonas kaistensis</name>
    <dbReference type="NCBI Taxonomy" id="298708"/>
    <lineage>
        <taxon>Bacteria</taxon>
        <taxon>Pseudomonadati</taxon>
        <taxon>Pseudomonadota</taxon>
        <taxon>Alphaproteobacteria</taxon>
        <taxon>Sphingomonadales</taxon>
        <taxon>Sphingomonadaceae</taxon>
        <taxon>Sphingomonas</taxon>
    </lineage>
</organism>